<dbReference type="Gene3D" id="3.40.30.10">
    <property type="entry name" value="Glutaredoxin"/>
    <property type="match status" value="1"/>
</dbReference>
<dbReference type="InterPro" id="IPR036249">
    <property type="entry name" value="Thioredoxin-like_sf"/>
</dbReference>
<dbReference type="InterPro" id="IPR007741">
    <property type="entry name" value="Ribosomal_mL43/mS25/NADH_DH"/>
</dbReference>
<reference evidence="11 12" key="1">
    <citation type="journal article" date="2020" name="ISME J.">
        <title>Uncovering the hidden diversity of litter-decomposition mechanisms in mushroom-forming fungi.</title>
        <authorList>
            <person name="Floudas D."/>
            <person name="Bentzer J."/>
            <person name="Ahren D."/>
            <person name="Johansson T."/>
            <person name="Persson P."/>
            <person name="Tunlid A."/>
        </authorList>
    </citation>
    <scope>NUCLEOTIDE SEQUENCE [LARGE SCALE GENOMIC DNA]</scope>
    <source>
        <strain evidence="11 12">CBS 175.51</strain>
    </source>
</reference>
<gene>
    <name evidence="11" type="ORF">D9611_009176</name>
</gene>
<keyword evidence="4" id="KW-0813">Transport</keyword>
<dbReference type="GO" id="GO:0005743">
    <property type="term" value="C:mitochondrial inner membrane"/>
    <property type="evidence" value="ECO:0007669"/>
    <property type="project" value="UniProtKB-SubCell"/>
</dbReference>
<evidence type="ECO:0000256" key="5">
    <source>
        <dbReference type="ARBA" id="ARBA00022660"/>
    </source>
</evidence>
<feature type="domain" description="Ribosomal protein/NADH dehydrogenase" evidence="10">
    <location>
        <begin position="22"/>
        <end position="95"/>
    </location>
</feature>
<dbReference type="InterPro" id="IPR016464">
    <property type="entry name" value="NADH_Ub_cplx-1_asu_su-2"/>
</dbReference>
<evidence type="ECO:0000256" key="1">
    <source>
        <dbReference type="ARBA" id="ARBA00003195"/>
    </source>
</evidence>
<organism evidence="11 12">
    <name type="scientific">Ephemerocybe angulata</name>
    <dbReference type="NCBI Taxonomy" id="980116"/>
    <lineage>
        <taxon>Eukaryota</taxon>
        <taxon>Fungi</taxon>
        <taxon>Dikarya</taxon>
        <taxon>Basidiomycota</taxon>
        <taxon>Agaricomycotina</taxon>
        <taxon>Agaricomycetes</taxon>
        <taxon>Agaricomycetidae</taxon>
        <taxon>Agaricales</taxon>
        <taxon>Agaricineae</taxon>
        <taxon>Psathyrellaceae</taxon>
        <taxon>Ephemerocybe</taxon>
    </lineage>
</organism>
<protein>
    <recommendedName>
        <fullName evidence="10">Ribosomal protein/NADH dehydrogenase domain-containing protein</fullName>
    </recommendedName>
</protein>
<comment type="similarity">
    <text evidence="3">Belongs to the complex I NDUFA2 subunit family.</text>
</comment>
<sequence length="97" mass="10616">MSKFFSQALSPAVREIRFLMSQSGAASSGARNFILANYPVIKKHNQDLPVLIREAEGTPARAFARFERGVEKHVELDGLSSTEVESKVAQLLGVGKK</sequence>
<evidence type="ECO:0000313" key="11">
    <source>
        <dbReference type="EMBL" id="KAF5339880.1"/>
    </source>
</evidence>
<evidence type="ECO:0000256" key="4">
    <source>
        <dbReference type="ARBA" id="ARBA00022448"/>
    </source>
</evidence>
<comment type="function">
    <text evidence="1">Accessory subunit of the mitochondrial membrane respiratory chain NADH dehydrogenase (Complex I), that is believed not to be involved in catalysis. Complex I functions in the transfer of electrons from NADH to the respiratory chain. The immediate electron acceptor for the enzyme is believed to be ubiquinone.</text>
</comment>
<dbReference type="EMBL" id="JAACJK010000006">
    <property type="protein sequence ID" value="KAF5339880.1"/>
    <property type="molecule type" value="Genomic_DNA"/>
</dbReference>
<dbReference type="Proteomes" id="UP000541558">
    <property type="component" value="Unassembled WGS sequence"/>
</dbReference>
<dbReference type="SMART" id="SM00916">
    <property type="entry name" value="L51_S25_CI-B8"/>
    <property type="match status" value="1"/>
</dbReference>
<dbReference type="OrthoDB" id="10250268at2759"/>
<keyword evidence="6" id="KW-0999">Mitochondrion inner membrane</keyword>
<dbReference type="Pfam" id="PF05047">
    <property type="entry name" value="L51_S25_CI-B8"/>
    <property type="match status" value="1"/>
</dbReference>
<dbReference type="AlphaFoldDB" id="A0A8H5FJV7"/>
<dbReference type="PIRSF" id="PIRSF005822">
    <property type="entry name" value="NDUA2"/>
    <property type="match status" value="1"/>
</dbReference>
<dbReference type="SUPFAM" id="SSF52833">
    <property type="entry name" value="Thioredoxin-like"/>
    <property type="match status" value="1"/>
</dbReference>
<accession>A0A8H5FJV7</accession>
<evidence type="ECO:0000256" key="6">
    <source>
        <dbReference type="ARBA" id="ARBA00022792"/>
    </source>
</evidence>
<keyword evidence="7" id="KW-0249">Electron transport</keyword>
<evidence type="ECO:0000256" key="2">
    <source>
        <dbReference type="ARBA" id="ARBA00004443"/>
    </source>
</evidence>
<dbReference type="PANTHER" id="PTHR12878:SF0">
    <property type="entry name" value="NADH DEHYDROGENASE [UBIQUINONE] 1 ALPHA SUBCOMPLEX SUBUNIT 2"/>
    <property type="match status" value="1"/>
</dbReference>
<keyword evidence="5" id="KW-0679">Respiratory chain</keyword>
<comment type="subcellular location">
    <subcellularLocation>
        <location evidence="2">Mitochondrion inner membrane</location>
        <topology evidence="2">Peripheral membrane protein</topology>
        <orientation evidence="2">Matrix side</orientation>
    </subcellularLocation>
</comment>
<evidence type="ECO:0000313" key="12">
    <source>
        <dbReference type="Proteomes" id="UP000541558"/>
    </source>
</evidence>
<proteinExistence type="inferred from homology"/>
<evidence type="ECO:0000259" key="10">
    <source>
        <dbReference type="SMART" id="SM00916"/>
    </source>
</evidence>
<keyword evidence="12" id="KW-1185">Reference proteome</keyword>
<evidence type="ECO:0000256" key="9">
    <source>
        <dbReference type="ARBA" id="ARBA00023136"/>
    </source>
</evidence>
<evidence type="ECO:0000256" key="8">
    <source>
        <dbReference type="ARBA" id="ARBA00023128"/>
    </source>
</evidence>
<keyword evidence="9" id="KW-0472">Membrane</keyword>
<evidence type="ECO:0000256" key="7">
    <source>
        <dbReference type="ARBA" id="ARBA00022982"/>
    </source>
</evidence>
<comment type="caution">
    <text evidence="11">The sequence shown here is derived from an EMBL/GenBank/DDBJ whole genome shotgun (WGS) entry which is preliminary data.</text>
</comment>
<dbReference type="PANTHER" id="PTHR12878">
    <property type="entry name" value="NADH-UBIQUINONE OXIDOREDUCTASE B8 SUBUNIT"/>
    <property type="match status" value="1"/>
</dbReference>
<keyword evidence="8" id="KW-0496">Mitochondrion</keyword>
<name>A0A8H5FJV7_9AGAR</name>
<evidence type="ECO:0000256" key="3">
    <source>
        <dbReference type="ARBA" id="ARBA00008939"/>
    </source>
</evidence>